<keyword evidence="5 7" id="KW-1133">Transmembrane helix</keyword>
<comment type="similarity">
    <text evidence="2">Belongs to the DedA family.</text>
</comment>
<dbReference type="AlphaFoldDB" id="A0A5E6SDJ4"/>
<dbReference type="Gene3D" id="1.20.144.10">
    <property type="entry name" value="Phosphatidic acid phosphatase type 2/haloperoxidase"/>
    <property type="match status" value="1"/>
</dbReference>
<dbReference type="InterPro" id="IPR032816">
    <property type="entry name" value="VTT_dom"/>
</dbReference>
<dbReference type="InterPro" id="IPR036938">
    <property type="entry name" value="PAP2/HPO_sf"/>
</dbReference>
<organism evidence="9 10">
    <name type="scientific">Pseudomonas fluorescens</name>
    <dbReference type="NCBI Taxonomy" id="294"/>
    <lineage>
        <taxon>Bacteria</taxon>
        <taxon>Pseudomonadati</taxon>
        <taxon>Pseudomonadota</taxon>
        <taxon>Gammaproteobacteria</taxon>
        <taxon>Pseudomonadales</taxon>
        <taxon>Pseudomonadaceae</taxon>
        <taxon>Pseudomonas</taxon>
    </lineage>
</organism>
<dbReference type="PANTHER" id="PTHR30353">
    <property type="entry name" value="INNER MEMBRANE PROTEIN DEDA-RELATED"/>
    <property type="match status" value="1"/>
</dbReference>
<dbReference type="OrthoDB" id="9780918at2"/>
<evidence type="ECO:0000256" key="6">
    <source>
        <dbReference type="ARBA" id="ARBA00023136"/>
    </source>
</evidence>
<dbReference type="CDD" id="cd03392">
    <property type="entry name" value="PAP2_like_2"/>
    <property type="match status" value="1"/>
</dbReference>
<keyword evidence="3" id="KW-1003">Cell membrane</keyword>
<dbReference type="InterPro" id="IPR000326">
    <property type="entry name" value="PAP2/HPO"/>
</dbReference>
<proteinExistence type="inferred from homology"/>
<feature type="transmembrane region" description="Helical" evidence="7">
    <location>
        <begin position="352"/>
        <end position="372"/>
    </location>
</feature>
<evidence type="ECO:0000256" key="1">
    <source>
        <dbReference type="ARBA" id="ARBA00004651"/>
    </source>
</evidence>
<evidence type="ECO:0000256" key="7">
    <source>
        <dbReference type="SAM" id="Phobius"/>
    </source>
</evidence>
<evidence type="ECO:0000256" key="4">
    <source>
        <dbReference type="ARBA" id="ARBA00022692"/>
    </source>
</evidence>
<keyword evidence="4 7" id="KW-0812">Transmembrane</keyword>
<feature type="transmembrane region" description="Helical" evidence="7">
    <location>
        <begin position="20"/>
        <end position="51"/>
    </location>
</feature>
<dbReference type="SUPFAM" id="SSF48317">
    <property type="entry name" value="Acid phosphatase/Vanadium-dependent haloperoxidase"/>
    <property type="match status" value="1"/>
</dbReference>
<keyword evidence="6 7" id="KW-0472">Membrane</keyword>
<dbReference type="EMBL" id="CABVHK010000006">
    <property type="protein sequence ID" value="VVM78627.1"/>
    <property type="molecule type" value="Genomic_DNA"/>
</dbReference>
<feature type="transmembrane region" description="Helical" evidence="7">
    <location>
        <begin position="143"/>
        <end position="164"/>
    </location>
</feature>
<feature type="transmembrane region" description="Helical" evidence="7">
    <location>
        <begin position="378"/>
        <end position="396"/>
    </location>
</feature>
<reference evidence="9 10" key="1">
    <citation type="submission" date="2019-09" db="EMBL/GenBank/DDBJ databases">
        <authorList>
            <person name="Chandra G."/>
            <person name="Truman W A."/>
        </authorList>
    </citation>
    <scope>NUCLEOTIDE SEQUENCE [LARGE SCALE GENOMIC DNA]</scope>
    <source>
        <strain evidence="9">PS662</strain>
    </source>
</reference>
<evidence type="ECO:0000313" key="10">
    <source>
        <dbReference type="Proteomes" id="UP000326953"/>
    </source>
</evidence>
<dbReference type="Pfam" id="PF09335">
    <property type="entry name" value="VTT_dom"/>
    <property type="match status" value="1"/>
</dbReference>
<feature type="transmembrane region" description="Helical" evidence="7">
    <location>
        <begin position="176"/>
        <end position="196"/>
    </location>
</feature>
<dbReference type="SMART" id="SM00014">
    <property type="entry name" value="acidPPc"/>
    <property type="match status" value="1"/>
</dbReference>
<dbReference type="PANTHER" id="PTHR30353:SF15">
    <property type="entry name" value="INNER MEMBRANE PROTEIN YABI"/>
    <property type="match status" value="1"/>
</dbReference>
<accession>A0A5E6SDJ4</accession>
<comment type="subcellular location">
    <subcellularLocation>
        <location evidence="1">Cell membrane</location>
        <topology evidence="1">Multi-pass membrane protein</topology>
    </subcellularLocation>
</comment>
<sequence length="438" mass="47313">MGPWLDSMTGWLAANPQWLAAAVFAVAFVECLAIAGLIVPGTVLLFAVAVLAGSGALSLSETLLLGFVAGVLGDIVSYFIGRHFHQNIRRLPGLRHHPEWIGSAEAYFQRYGIASLLVGRFIGPLRPMLPMVAGMFDMPFPRFVAVSLLAAAGWSVAYLLPGWATGAAIRLPLPDGFWPEAGIVAGSIAVMVALSATSSLRRHRKATIVIAGMSFLILAGLFIGYPHLTALDQGVMTLVQEHRSPTLDEVAVTFTLIGEFRNMLLFSALLTTLLLITRQWRQAVFAGSTLLCTALANTYTKQFFARVRPEVLSDPLVSYSMPSGHASGAFALFLTLAVLAGRGQPPRMRLTWVFVACLPALAIALSRVYLGAHWPTDIVAGAMLAACFCAATLGLIQRQAPLSAMPPRIWWLVIPAMVALFSFFALRHLPHAMLRYAY</sequence>
<evidence type="ECO:0000256" key="5">
    <source>
        <dbReference type="ARBA" id="ARBA00022989"/>
    </source>
</evidence>
<evidence type="ECO:0000256" key="3">
    <source>
        <dbReference type="ARBA" id="ARBA00022475"/>
    </source>
</evidence>
<evidence type="ECO:0000313" key="9">
    <source>
        <dbReference type="EMBL" id="VVM78627.1"/>
    </source>
</evidence>
<dbReference type="Pfam" id="PF01569">
    <property type="entry name" value="PAP2"/>
    <property type="match status" value="1"/>
</dbReference>
<dbReference type="Proteomes" id="UP000326953">
    <property type="component" value="Unassembled WGS sequence"/>
</dbReference>
<dbReference type="InterPro" id="IPR032818">
    <property type="entry name" value="DedA-like"/>
</dbReference>
<feature type="transmembrane region" description="Helical" evidence="7">
    <location>
        <begin position="250"/>
        <end position="276"/>
    </location>
</feature>
<gene>
    <name evidence="9" type="ORF">PS662_02199</name>
</gene>
<feature type="domain" description="Phosphatidic acid phosphatase type 2/haloperoxidase" evidence="8">
    <location>
        <begin position="283"/>
        <end position="393"/>
    </location>
</feature>
<feature type="transmembrane region" description="Helical" evidence="7">
    <location>
        <begin position="319"/>
        <end position="340"/>
    </location>
</feature>
<protein>
    <recommendedName>
        <fullName evidence="8">Phosphatidic acid phosphatase type 2/haloperoxidase domain-containing protein</fullName>
    </recommendedName>
</protein>
<evidence type="ECO:0000259" key="8">
    <source>
        <dbReference type="SMART" id="SM00014"/>
    </source>
</evidence>
<dbReference type="GO" id="GO:0005886">
    <property type="term" value="C:plasma membrane"/>
    <property type="evidence" value="ECO:0007669"/>
    <property type="project" value="UniProtKB-SubCell"/>
</dbReference>
<dbReference type="RefSeq" id="WP_150711017.1">
    <property type="nucleotide sequence ID" value="NZ_CABVHK010000006.1"/>
</dbReference>
<feature type="transmembrane region" description="Helical" evidence="7">
    <location>
        <begin position="408"/>
        <end position="426"/>
    </location>
</feature>
<feature type="transmembrane region" description="Helical" evidence="7">
    <location>
        <begin position="63"/>
        <end position="80"/>
    </location>
</feature>
<evidence type="ECO:0000256" key="2">
    <source>
        <dbReference type="ARBA" id="ARBA00010792"/>
    </source>
</evidence>
<feature type="transmembrane region" description="Helical" evidence="7">
    <location>
        <begin position="283"/>
        <end position="299"/>
    </location>
</feature>
<feature type="transmembrane region" description="Helical" evidence="7">
    <location>
        <begin position="208"/>
        <end position="230"/>
    </location>
</feature>
<name>A0A5E6SDJ4_PSEFL</name>